<evidence type="ECO:0000313" key="3">
    <source>
        <dbReference type="Proteomes" id="UP001140949"/>
    </source>
</evidence>
<dbReference type="Proteomes" id="UP001140949">
    <property type="component" value="Unassembled WGS sequence"/>
</dbReference>
<proteinExistence type="predicted"/>
<comment type="caution">
    <text evidence="2">The sequence shown here is derived from an EMBL/GenBank/DDBJ whole genome shotgun (WGS) entry which is preliminary data.</text>
</comment>
<keyword evidence="1" id="KW-0812">Transmembrane</keyword>
<keyword evidence="3" id="KW-1185">Reference proteome</keyword>
<protein>
    <submittedName>
        <fullName evidence="2">Basic proline-rich protein-like isoform X1</fullName>
    </submittedName>
</protein>
<sequence length="131" mass="14009">MREGGCSPALSLLPRGGSVVRDGRRRIRRRLWRCGEAAFVGGFTGGGDCDGDANKGSGGGMAFEQRRLGRGGMWVMAVVIVMLWWFYWWWVTSGRGAGGWERWGMALGAGPGFKGRRSVMLAAGALPGTAA</sequence>
<keyword evidence="1" id="KW-0472">Membrane</keyword>
<evidence type="ECO:0000313" key="2">
    <source>
        <dbReference type="EMBL" id="KAJ6794990.1"/>
    </source>
</evidence>
<reference evidence="2" key="2">
    <citation type="submission" date="2023-04" db="EMBL/GenBank/DDBJ databases">
        <authorList>
            <person name="Bruccoleri R.E."/>
            <person name="Oakeley E.J."/>
            <person name="Faust A.-M."/>
            <person name="Dessus-Babus S."/>
            <person name="Altorfer M."/>
            <person name="Burckhardt D."/>
            <person name="Oertli M."/>
            <person name="Naumann U."/>
            <person name="Petersen F."/>
            <person name="Wong J."/>
        </authorList>
    </citation>
    <scope>NUCLEOTIDE SEQUENCE</scope>
    <source>
        <strain evidence="2">GSM-AAB239-AS_SAM_17_03QT</strain>
        <tissue evidence="2">Leaf</tissue>
    </source>
</reference>
<dbReference type="AlphaFoldDB" id="A0AAX6DT67"/>
<feature type="transmembrane region" description="Helical" evidence="1">
    <location>
        <begin position="71"/>
        <end position="90"/>
    </location>
</feature>
<organism evidence="2 3">
    <name type="scientific">Iris pallida</name>
    <name type="common">Sweet iris</name>
    <dbReference type="NCBI Taxonomy" id="29817"/>
    <lineage>
        <taxon>Eukaryota</taxon>
        <taxon>Viridiplantae</taxon>
        <taxon>Streptophyta</taxon>
        <taxon>Embryophyta</taxon>
        <taxon>Tracheophyta</taxon>
        <taxon>Spermatophyta</taxon>
        <taxon>Magnoliopsida</taxon>
        <taxon>Liliopsida</taxon>
        <taxon>Asparagales</taxon>
        <taxon>Iridaceae</taxon>
        <taxon>Iridoideae</taxon>
        <taxon>Irideae</taxon>
        <taxon>Iris</taxon>
    </lineage>
</organism>
<keyword evidence="1" id="KW-1133">Transmembrane helix</keyword>
<name>A0AAX6DT67_IRIPA</name>
<evidence type="ECO:0000256" key="1">
    <source>
        <dbReference type="SAM" id="Phobius"/>
    </source>
</evidence>
<gene>
    <name evidence="2" type="ORF">M6B38_228780</name>
</gene>
<accession>A0AAX6DT67</accession>
<dbReference type="EMBL" id="JANAVB010042020">
    <property type="protein sequence ID" value="KAJ6794990.1"/>
    <property type="molecule type" value="Genomic_DNA"/>
</dbReference>
<reference evidence="2" key="1">
    <citation type="journal article" date="2023" name="GigaByte">
        <title>Genome assembly of the bearded iris, Iris pallida Lam.</title>
        <authorList>
            <person name="Bruccoleri R.E."/>
            <person name="Oakeley E.J."/>
            <person name="Faust A.M.E."/>
            <person name="Altorfer M."/>
            <person name="Dessus-Babus S."/>
            <person name="Burckhardt D."/>
            <person name="Oertli M."/>
            <person name="Naumann U."/>
            <person name="Petersen F."/>
            <person name="Wong J."/>
        </authorList>
    </citation>
    <scope>NUCLEOTIDE SEQUENCE</scope>
    <source>
        <strain evidence="2">GSM-AAB239-AS_SAM_17_03QT</strain>
    </source>
</reference>